<dbReference type="EMBL" id="CP003014">
    <property type="protein sequence ID" value="AEO71871.1"/>
    <property type="molecule type" value="Genomic_DNA"/>
</dbReference>
<feature type="transmembrane region" description="Helical" evidence="1">
    <location>
        <begin position="69"/>
        <end position="87"/>
    </location>
</feature>
<proteinExistence type="predicted"/>
<evidence type="ECO:0000313" key="3">
    <source>
        <dbReference type="Proteomes" id="UP000008181"/>
    </source>
</evidence>
<reference evidence="2 3" key="1">
    <citation type="journal article" date="2011" name="Nat. Biotechnol.">
        <title>Comparative genomic analysis of the thermophilic biomass-degrading fungi Myceliophthora thermophila and Thielavia terrestris.</title>
        <authorList>
            <person name="Berka R.M."/>
            <person name="Grigoriev I.V."/>
            <person name="Otillar R."/>
            <person name="Salamov A."/>
            <person name="Grimwood J."/>
            <person name="Reid I."/>
            <person name="Ishmael N."/>
            <person name="John T."/>
            <person name="Darmond C."/>
            <person name="Moisan M.-C."/>
            <person name="Henrissat B."/>
            <person name="Coutinho P.M."/>
            <person name="Lombard V."/>
            <person name="Natvig D.O."/>
            <person name="Lindquist E."/>
            <person name="Schmutz J."/>
            <person name="Lucas S."/>
            <person name="Harris P."/>
            <person name="Powlowski J."/>
            <person name="Bellemare A."/>
            <person name="Taylor D."/>
            <person name="Butler G."/>
            <person name="de Vries R.P."/>
            <person name="Allijn I.E."/>
            <person name="van den Brink J."/>
            <person name="Ushinsky S."/>
            <person name="Storms R."/>
            <person name="Powell A.J."/>
            <person name="Paulsen I.T."/>
            <person name="Elbourne L.D.H."/>
            <person name="Baker S.E."/>
            <person name="Magnuson J."/>
            <person name="LaBoissiere S."/>
            <person name="Clutterbuck A.J."/>
            <person name="Martinez D."/>
            <person name="Wogulis M."/>
            <person name="de Leon A.L."/>
            <person name="Rey M.W."/>
            <person name="Tsang A."/>
        </authorList>
    </citation>
    <scope>NUCLEOTIDE SEQUENCE [LARGE SCALE GENOMIC DNA]</scope>
    <source>
        <strain evidence="3">ATCC 38088 / NRRL 8126</strain>
    </source>
</reference>
<keyword evidence="3" id="KW-1185">Reference proteome</keyword>
<dbReference type="OrthoDB" id="542013at2759"/>
<name>G2RGI2_THETT</name>
<keyword evidence="1" id="KW-1133">Transmembrane helix</keyword>
<keyword evidence="1" id="KW-0812">Transmembrane</keyword>
<dbReference type="RefSeq" id="XP_003658207.1">
    <property type="nucleotide sequence ID" value="XM_003658159.1"/>
</dbReference>
<dbReference type="AlphaFoldDB" id="G2RGI2"/>
<protein>
    <submittedName>
        <fullName evidence="2">Uncharacterized protein</fullName>
    </submittedName>
</protein>
<organism evidence="2 3">
    <name type="scientific">Thermothielavioides terrestris (strain ATCC 38088 / NRRL 8126)</name>
    <name type="common">Thielavia terrestris</name>
    <dbReference type="NCBI Taxonomy" id="578455"/>
    <lineage>
        <taxon>Eukaryota</taxon>
        <taxon>Fungi</taxon>
        <taxon>Dikarya</taxon>
        <taxon>Ascomycota</taxon>
        <taxon>Pezizomycotina</taxon>
        <taxon>Sordariomycetes</taxon>
        <taxon>Sordariomycetidae</taxon>
        <taxon>Sordariales</taxon>
        <taxon>Chaetomiaceae</taxon>
        <taxon>Thermothielavioides</taxon>
        <taxon>Thermothielavioides terrestris</taxon>
    </lineage>
</organism>
<feature type="transmembrane region" description="Helical" evidence="1">
    <location>
        <begin position="29"/>
        <end position="48"/>
    </location>
</feature>
<evidence type="ECO:0000256" key="1">
    <source>
        <dbReference type="SAM" id="Phobius"/>
    </source>
</evidence>
<accession>G2RGI2</accession>
<dbReference type="GeneID" id="11521906"/>
<feature type="transmembrane region" description="Helical" evidence="1">
    <location>
        <begin position="107"/>
        <end position="127"/>
    </location>
</feature>
<dbReference type="Proteomes" id="UP000008181">
    <property type="component" value="Chromosome 6"/>
</dbReference>
<gene>
    <name evidence="2" type="ORF">THITE_49836</name>
</gene>
<sequence>KLGYIDTLIENIAVALSEYKIAKGYIKSIIVNVISTFLLAILILSKIYKKAKLENIKDNLIKGIDIKDFIFSTILIPLSSYPFSKLTEIFVSHYLAYKVVPFEKTSVILNLVYLGFYVTNLVYNALLDIK</sequence>
<dbReference type="KEGG" id="ttt:THITE_49836"/>
<dbReference type="HOGENOM" id="CLU_1943273_0_0_1"/>
<feature type="non-terminal residue" evidence="2">
    <location>
        <position position="1"/>
    </location>
</feature>
<keyword evidence="1" id="KW-0472">Membrane</keyword>
<evidence type="ECO:0000313" key="2">
    <source>
        <dbReference type="EMBL" id="AEO71871.1"/>
    </source>
</evidence>